<organism evidence="3 4">
    <name type="scientific">Paenibacillus sepulcri</name>
    <dbReference type="NCBI Taxonomy" id="359917"/>
    <lineage>
        <taxon>Bacteria</taxon>
        <taxon>Bacillati</taxon>
        <taxon>Bacillota</taxon>
        <taxon>Bacilli</taxon>
        <taxon>Bacillales</taxon>
        <taxon>Paenibacillaceae</taxon>
        <taxon>Paenibacillus</taxon>
    </lineage>
</organism>
<evidence type="ECO:0000313" key="3">
    <source>
        <dbReference type="EMBL" id="MBW7457683.1"/>
    </source>
</evidence>
<feature type="region of interest" description="Disordered" evidence="1">
    <location>
        <begin position="481"/>
        <end position="504"/>
    </location>
</feature>
<dbReference type="RefSeq" id="WP_210046814.1">
    <property type="nucleotide sequence ID" value="NZ_JBHLVU010000030.1"/>
</dbReference>
<sequence length="504" mass="55804">MKDPVNQWERRLAEKPPIRNGFTSDIERKVRERIRMREKKRKSPFRAAAAMMCVVVLLGCGWWFRDDLMQIIQPGHAEDAMAALLNDSLEDEGDLILKVQDSKYSNFMNDIGRPFVLRHPSVEFRLTLPSDASLKNLAEWVDQEMPDVLRLTPAQFQDLAGQGKLKSLDILADKDGVKLDSMYDPVVKTIRQLGGGELYGFAPIFSTEAVYVNKKLFEKYKIELPKDGVTTDELLQIAMKFNGTGAAGLSTSTGRNGFSLFSQLGSISGLRSLSPDGSQLTLDTPAWNSLWSEVTEGLKAGWIIDNVIDWAEHPGGLSMEQLRKLDAFANGKAAMSINTYSYGNQLAQYKVKPSDVEWMAVAPAVVDASAGFYLDTIYAVNAQTTQEKAAWELVKFAGGPEYAKKLLTQTGSLPVYMDSRQLASLPAEQWKAFYPPGLDPEQITASIKRSGNEEQAKAQGQIYQIGSDTMKTVLDGKLQPDQALASMEEKLQSANPDLRKGTSP</sequence>
<keyword evidence="4" id="KW-1185">Reference proteome</keyword>
<dbReference type="Pfam" id="PF13416">
    <property type="entry name" value="SBP_bac_8"/>
    <property type="match status" value="1"/>
</dbReference>
<comment type="caution">
    <text evidence="3">The sequence shown here is derived from an EMBL/GenBank/DDBJ whole genome shotgun (WGS) entry which is preliminary data.</text>
</comment>
<dbReference type="Gene3D" id="3.40.190.10">
    <property type="entry name" value="Periplasmic binding protein-like II"/>
    <property type="match status" value="1"/>
</dbReference>
<name>A0ABS7C9V3_9BACL</name>
<accession>A0ABS7C9V3</accession>
<keyword evidence="2" id="KW-0812">Transmembrane</keyword>
<proteinExistence type="predicted"/>
<dbReference type="SUPFAM" id="SSF53850">
    <property type="entry name" value="Periplasmic binding protein-like II"/>
    <property type="match status" value="1"/>
</dbReference>
<dbReference type="InterPro" id="IPR050490">
    <property type="entry name" value="Bact_solute-bd_prot1"/>
</dbReference>
<dbReference type="InterPro" id="IPR006059">
    <property type="entry name" value="SBP"/>
</dbReference>
<keyword evidence="2" id="KW-1133">Transmembrane helix</keyword>
<dbReference type="PANTHER" id="PTHR43649:SF12">
    <property type="entry name" value="DIACETYLCHITOBIOSE BINDING PROTEIN DASA"/>
    <property type="match status" value="1"/>
</dbReference>
<feature type="transmembrane region" description="Helical" evidence="2">
    <location>
        <begin position="45"/>
        <end position="64"/>
    </location>
</feature>
<reference evidence="3 4" key="1">
    <citation type="submission" date="2021-07" db="EMBL/GenBank/DDBJ databases">
        <title>Paenibacillus radiodurans sp. nov., isolated from the southeastern edge of Tengger Desert.</title>
        <authorList>
            <person name="Zhang G."/>
        </authorList>
    </citation>
    <scope>NUCLEOTIDE SEQUENCE [LARGE SCALE GENOMIC DNA]</scope>
    <source>
        <strain evidence="3 4">CCM 7311</strain>
    </source>
</reference>
<evidence type="ECO:0000256" key="2">
    <source>
        <dbReference type="SAM" id="Phobius"/>
    </source>
</evidence>
<evidence type="ECO:0000256" key="1">
    <source>
        <dbReference type="SAM" id="MobiDB-lite"/>
    </source>
</evidence>
<evidence type="ECO:0000313" key="4">
    <source>
        <dbReference type="Proteomes" id="UP001519887"/>
    </source>
</evidence>
<feature type="compositionally biased region" description="Basic and acidic residues" evidence="1">
    <location>
        <begin position="487"/>
        <end position="504"/>
    </location>
</feature>
<keyword evidence="2" id="KW-0472">Membrane</keyword>
<gene>
    <name evidence="3" type="ORF">K0U00_26935</name>
</gene>
<dbReference type="PANTHER" id="PTHR43649">
    <property type="entry name" value="ARABINOSE-BINDING PROTEIN-RELATED"/>
    <property type="match status" value="1"/>
</dbReference>
<protein>
    <submittedName>
        <fullName evidence="3">Extracellular solute-binding protein</fullName>
    </submittedName>
</protein>
<dbReference type="Proteomes" id="UP001519887">
    <property type="component" value="Unassembled WGS sequence"/>
</dbReference>
<dbReference type="EMBL" id="JAHZIK010000929">
    <property type="protein sequence ID" value="MBW7457683.1"/>
    <property type="molecule type" value="Genomic_DNA"/>
</dbReference>